<gene>
    <name evidence="2" type="ORF">EHS25_005572</name>
</gene>
<keyword evidence="3" id="KW-1185">Reference proteome</keyword>
<organism evidence="2 3">
    <name type="scientific">Saitozyma podzolica</name>
    <dbReference type="NCBI Taxonomy" id="1890683"/>
    <lineage>
        <taxon>Eukaryota</taxon>
        <taxon>Fungi</taxon>
        <taxon>Dikarya</taxon>
        <taxon>Basidiomycota</taxon>
        <taxon>Agaricomycotina</taxon>
        <taxon>Tremellomycetes</taxon>
        <taxon>Tremellales</taxon>
        <taxon>Trimorphomycetaceae</taxon>
        <taxon>Saitozyma</taxon>
    </lineage>
</organism>
<dbReference type="OrthoDB" id="5030973at2759"/>
<feature type="compositionally biased region" description="Polar residues" evidence="1">
    <location>
        <begin position="45"/>
        <end position="59"/>
    </location>
</feature>
<sequence>MTGPSSPSRCNSDNSSDPHIEDPTPPHDTLSRPSHLSQIPRKDSASASPTEQVATTTVENPPALSPASASNGRSPVVVAKTYEPREELAERRSESIAVGTVFDQVQRSGLNVEACVERVVYGKWYGDDACFIVFVVAFPFTGRSLRDPVLYAVVNIGLHAEDSTDIPPKIVQYSPAGIFGKPITQHKNWGRGDETQLGTSPTAPVDARLTVNPYRDISWVKNYRQAIRGQSRFGDDGNIKHLFQLEAVANPIQPAAFDELRIGLLVRHWNKPFYATVDVKAKKGLMSRLDFRAWPYNRRTPALFDCRTSKDDPEKPFKKTVKEEHEGKEGLEFEKELTQDKWVELVSYPKEFENANIHHFLALALRSLVVLKALRTLTGLIAAGTAPGQSIAVFLSSYTPSQTRRRLQTDSSGRAGLPTVYRGSPSPFLSTRLPPALPVWCGNQGRSRTGDTGGPEGPRRLPRPVLHPPHLPGLQQPFQHGGSKGNCFWSAPLRTSLPASTEKANGPTAHPLSFVLIRDNAERLAFQ</sequence>
<feature type="compositionally biased region" description="Basic and acidic residues" evidence="1">
    <location>
        <begin position="16"/>
        <end position="25"/>
    </location>
</feature>
<feature type="region of interest" description="Disordered" evidence="1">
    <location>
        <begin position="440"/>
        <end position="464"/>
    </location>
</feature>
<protein>
    <submittedName>
        <fullName evidence="2">Uncharacterized protein</fullName>
    </submittedName>
</protein>
<evidence type="ECO:0000313" key="3">
    <source>
        <dbReference type="Proteomes" id="UP000279259"/>
    </source>
</evidence>
<dbReference type="AlphaFoldDB" id="A0A427XXR4"/>
<proteinExistence type="predicted"/>
<evidence type="ECO:0000313" key="2">
    <source>
        <dbReference type="EMBL" id="RSH83668.1"/>
    </source>
</evidence>
<feature type="region of interest" description="Disordered" evidence="1">
    <location>
        <begin position="1"/>
        <end position="76"/>
    </location>
</feature>
<name>A0A427XXR4_9TREE</name>
<accession>A0A427XXR4</accession>
<evidence type="ECO:0000256" key="1">
    <source>
        <dbReference type="SAM" id="MobiDB-lite"/>
    </source>
</evidence>
<feature type="compositionally biased region" description="Low complexity" evidence="1">
    <location>
        <begin position="1"/>
        <end position="15"/>
    </location>
</feature>
<comment type="caution">
    <text evidence="2">The sequence shown here is derived from an EMBL/GenBank/DDBJ whole genome shotgun (WGS) entry which is preliminary data.</text>
</comment>
<reference evidence="2 3" key="1">
    <citation type="submission" date="2018-11" db="EMBL/GenBank/DDBJ databases">
        <title>Genome sequence of Saitozyma podzolica DSM 27192.</title>
        <authorList>
            <person name="Aliyu H."/>
            <person name="Gorte O."/>
            <person name="Ochsenreither K."/>
        </authorList>
    </citation>
    <scope>NUCLEOTIDE SEQUENCE [LARGE SCALE GENOMIC DNA]</scope>
    <source>
        <strain evidence="2 3">DSM 27192</strain>
    </source>
</reference>
<dbReference type="Proteomes" id="UP000279259">
    <property type="component" value="Unassembled WGS sequence"/>
</dbReference>
<dbReference type="EMBL" id="RSCD01000024">
    <property type="protein sequence ID" value="RSH83668.1"/>
    <property type="molecule type" value="Genomic_DNA"/>
</dbReference>